<dbReference type="PANTHER" id="PTHR10302:SF27">
    <property type="entry name" value="SINGLE-STRANDED DNA-BINDING PROTEIN"/>
    <property type="match status" value="1"/>
</dbReference>
<reference evidence="5 6" key="1">
    <citation type="submission" date="2019-03" db="EMBL/GenBank/DDBJ databases">
        <title>Genomic Encyclopedia of Type Strains, Phase IV (KMG-IV): sequencing the most valuable type-strain genomes for metagenomic binning, comparative biology and taxonomic classification.</title>
        <authorList>
            <person name="Goeker M."/>
        </authorList>
    </citation>
    <scope>NUCLEOTIDE SEQUENCE [LARGE SCALE GENOMIC DNA]</scope>
    <source>
        <strain evidence="5 6">DSM 44496</strain>
    </source>
</reference>
<dbReference type="GO" id="GO:0003697">
    <property type="term" value="F:single-stranded DNA binding"/>
    <property type="evidence" value="ECO:0007669"/>
    <property type="project" value="UniProtKB-UniRule"/>
</dbReference>
<dbReference type="InterPro" id="IPR012340">
    <property type="entry name" value="NA-bd_OB-fold"/>
</dbReference>
<comment type="subunit">
    <text evidence="2">Homotetramer.</text>
</comment>
<dbReference type="AlphaFoldDB" id="A0A4R6NWA0"/>
<name>A0A4R6NWA0_NOCIG</name>
<dbReference type="EMBL" id="SNXK01000024">
    <property type="protein sequence ID" value="TDP27582.1"/>
    <property type="molecule type" value="Genomic_DNA"/>
</dbReference>
<dbReference type="InterPro" id="IPR000424">
    <property type="entry name" value="Primosome_PriB/ssb"/>
</dbReference>
<gene>
    <name evidence="5" type="ORF">DFR75_1244</name>
</gene>
<dbReference type="SUPFAM" id="SSF50249">
    <property type="entry name" value="Nucleic acid-binding proteins"/>
    <property type="match status" value="1"/>
</dbReference>
<dbReference type="Gene3D" id="2.40.50.140">
    <property type="entry name" value="Nucleic acid-binding proteins"/>
    <property type="match status" value="1"/>
</dbReference>
<feature type="compositionally biased region" description="Low complexity" evidence="4">
    <location>
        <begin position="137"/>
        <end position="155"/>
    </location>
</feature>
<dbReference type="GO" id="GO:0009295">
    <property type="term" value="C:nucleoid"/>
    <property type="evidence" value="ECO:0007669"/>
    <property type="project" value="TreeGrafter"/>
</dbReference>
<evidence type="ECO:0000256" key="4">
    <source>
        <dbReference type="SAM" id="MobiDB-lite"/>
    </source>
</evidence>
<evidence type="ECO:0000256" key="1">
    <source>
        <dbReference type="ARBA" id="ARBA00023125"/>
    </source>
</evidence>
<feature type="compositionally biased region" description="Polar residues" evidence="4">
    <location>
        <begin position="117"/>
        <end position="127"/>
    </location>
</feature>
<dbReference type="HAMAP" id="MF_00984">
    <property type="entry name" value="SSB"/>
    <property type="match status" value="1"/>
</dbReference>
<comment type="caution">
    <text evidence="2">Lacks conserved residue(s) required for the propagation of feature annotation.</text>
</comment>
<dbReference type="Proteomes" id="UP000295087">
    <property type="component" value="Unassembled WGS sequence"/>
</dbReference>
<dbReference type="NCBIfam" id="TIGR00621">
    <property type="entry name" value="ssb"/>
    <property type="match status" value="1"/>
</dbReference>
<dbReference type="NCBIfam" id="NF005851">
    <property type="entry name" value="PRK07772.1"/>
    <property type="match status" value="1"/>
</dbReference>
<dbReference type="CDD" id="cd04496">
    <property type="entry name" value="SSB_OBF"/>
    <property type="match status" value="1"/>
</dbReference>
<proteinExistence type="inferred from homology"/>
<evidence type="ECO:0000256" key="3">
    <source>
        <dbReference type="RuleBase" id="RU000524"/>
    </source>
</evidence>
<organism evidence="5 6">
    <name type="scientific">Nocardia ignorata</name>
    <dbReference type="NCBI Taxonomy" id="145285"/>
    <lineage>
        <taxon>Bacteria</taxon>
        <taxon>Bacillati</taxon>
        <taxon>Actinomycetota</taxon>
        <taxon>Actinomycetes</taxon>
        <taxon>Mycobacteriales</taxon>
        <taxon>Nocardiaceae</taxon>
        <taxon>Nocardia</taxon>
    </lineage>
</organism>
<evidence type="ECO:0000313" key="6">
    <source>
        <dbReference type="Proteomes" id="UP000295087"/>
    </source>
</evidence>
<sequence>MAGDTVITVIGNLTSDVDLTFIPAGDAVAHFTVASTSRVFDRNTNQWRDGDAMFLRCNIWREAAENVAESLTRGARVIVAGRLKQRSYQTRDGDKRTVFELEVDEVGPSLRFARAQVTRTGRRPNNGSGNGFGADNPTRATSAAEPATAARTSDASDPWATSAPAGRGSQAWAEPALAGVGMGDFGQPPF</sequence>
<dbReference type="InterPro" id="IPR011344">
    <property type="entry name" value="ssDNA-bd"/>
</dbReference>
<evidence type="ECO:0000313" key="5">
    <source>
        <dbReference type="EMBL" id="TDP27582.1"/>
    </source>
</evidence>
<protein>
    <recommendedName>
        <fullName evidence="2 3">Single-stranded DNA-binding protein</fullName>
        <shortName evidence="2">SSB</shortName>
    </recommendedName>
</protein>
<dbReference type="PROSITE" id="PS50935">
    <property type="entry name" value="SSB"/>
    <property type="match status" value="1"/>
</dbReference>
<accession>A0A4R6NWA0</accession>
<dbReference type="RefSeq" id="WP_067498992.1">
    <property type="nucleotide sequence ID" value="NZ_SNXK01000024.1"/>
</dbReference>
<evidence type="ECO:0000256" key="2">
    <source>
        <dbReference type="HAMAP-Rule" id="MF_00984"/>
    </source>
</evidence>
<dbReference type="PANTHER" id="PTHR10302">
    <property type="entry name" value="SINGLE-STRANDED DNA-BINDING PROTEIN"/>
    <property type="match status" value="1"/>
</dbReference>
<comment type="caution">
    <text evidence="5">The sequence shown here is derived from an EMBL/GenBank/DDBJ whole genome shotgun (WGS) entry which is preliminary data.</text>
</comment>
<keyword evidence="1 2" id="KW-0238">DNA-binding</keyword>
<dbReference type="Pfam" id="PF00436">
    <property type="entry name" value="SSB"/>
    <property type="match status" value="1"/>
</dbReference>
<keyword evidence="6" id="KW-1185">Reference proteome</keyword>
<feature type="region of interest" description="Disordered" evidence="4">
    <location>
        <begin position="115"/>
        <end position="190"/>
    </location>
</feature>
<dbReference type="GO" id="GO:0006260">
    <property type="term" value="P:DNA replication"/>
    <property type="evidence" value="ECO:0007669"/>
    <property type="project" value="InterPro"/>
</dbReference>